<evidence type="ECO:0000256" key="4">
    <source>
        <dbReference type="ARBA" id="ARBA00023163"/>
    </source>
</evidence>
<dbReference type="AlphaFoldDB" id="A0AAN9XPN7"/>
<dbReference type="InterPro" id="IPR033897">
    <property type="entry name" value="SRF-like_MADS-box"/>
</dbReference>
<name>A0AAN9XPN7_PSOTE</name>
<evidence type="ECO:0000259" key="6">
    <source>
        <dbReference type="PROSITE" id="PS50066"/>
    </source>
</evidence>
<dbReference type="InterPro" id="IPR002100">
    <property type="entry name" value="TF_MADSbox"/>
</dbReference>
<sequence length="356" mass="40789">MGRARIRLECISNERSRKTTLMQRKKGLIKKVSEFSIMCGVEACLIVYDDENGDVEPVTWPQESTMVRSIIQKHYEQQLKNERPPKNFGIEDFFENRKNMVEVEISKVHKQITDIKYPTWDQNMRSMEEEQLKAFIAHVDDKIRVCEHRINMLKSQHQSEVKNMVQTSAMSSHPSQIILHNNNNNRRVDFTNLIYQGDETFNLGVINTLVNMQQSDACYSFVPNMIQKSGNATSSHPSQVINCLPNISQSQPMLEALKSPNHGVINTLGMGNIQQENACFGYVPNMIQESANVTSSYPSQINCLQNISQSKPTLEAFKPLNDKNDVIDFTNQLGESTDYWANQVDYLNDWFDGPID</sequence>
<evidence type="ECO:0000313" key="7">
    <source>
        <dbReference type="EMBL" id="KAK7401561.1"/>
    </source>
</evidence>
<evidence type="ECO:0000313" key="8">
    <source>
        <dbReference type="Proteomes" id="UP001386955"/>
    </source>
</evidence>
<dbReference type="EMBL" id="JAYMYS010000003">
    <property type="protein sequence ID" value="KAK7401561.1"/>
    <property type="molecule type" value="Genomic_DNA"/>
</dbReference>
<dbReference type="PANTHER" id="PTHR11945">
    <property type="entry name" value="MADS BOX PROTEIN"/>
    <property type="match status" value="1"/>
</dbReference>
<evidence type="ECO:0000256" key="5">
    <source>
        <dbReference type="ARBA" id="ARBA00023242"/>
    </source>
</evidence>
<keyword evidence="4" id="KW-0804">Transcription</keyword>
<proteinExistence type="predicted"/>
<dbReference type="InterPro" id="IPR036879">
    <property type="entry name" value="TF_MADSbox_sf"/>
</dbReference>
<organism evidence="7 8">
    <name type="scientific">Psophocarpus tetragonolobus</name>
    <name type="common">Winged bean</name>
    <name type="synonym">Dolichos tetragonolobus</name>
    <dbReference type="NCBI Taxonomy" id="3891"/>
    <lineage>
        <taxon>Eukaryota</taxon>
        <taxon>Viridiplantae</taxon>
        <taxon>Streptophyta</taxon>
        <taxon>Embryophyta</taxon>
        <taxon>Tracheophyta</taxon>
        <taxon>Spermatophyta</taxon>
        <taxon>Magnoliopsida</taxon>
        <taxon>eudicotyledons</taxon>
        <taxon>Gunneridae</taxon>
        <taxon>Pentapetalae</taxon>
        <taxon>rosids</taxon>
        <taxon>fabids</taxon>
        <taxon>Fabales</taxon>
        <taxon>Fabaceae</taxon>
        <taxon>Papilionoideae</taxon>
        <taxon>50 kb inversion clade</taxon>
        <taxon>NPAAA clade</taxon>
        <taxon>indigoferoid/millettioid clade</taxon>
        <taxon>Phaseoleae</taxon>
        <taxon>Psophocarpus</taxon>
    </lineage>
</organism>
<dbReference type="GO" id="GO:0045944">
    <property type="term" value="P:positive regulation of transcription by RNA polymerase II"/>
    <property type="evidence" value="ECO:0007669"/>
    <property type="project" value="InterPro"/>
</dbReference>
<dbReference type="SMART" id="SM00432">
    <property type="entry name" value="MADS"/>
    <property type="match status" value="1"/>
</dbReference>
<evidence type="ECO:0000256" key="3">
    <source>
        <dbReference type="ARBA" id="ARBA00023125"/>
    </source>
</evidence>
<evidence type="ECO:0000256" key="1">
    <source>
        <dbReference type="ARBA" id="ARBA00004123"/>
    </source>
</evidence>
<feature type="domain" description="MADS-box" evidence="6">
    <location>
        <begin position="1"/>
        <end position="52"/>
    </location>
</feature>
<protein>
    <recommendedName>
        <fullName evidence="6">MADS-box domain-containing protein</fullName>
    </recommendedName>
</protein>
<comment type="subcellular location">
    <subcellularLocation>
        <location evidence="1">Nucleus</location>
    </subcellularLocation>
</comment>
<dbReference type="GO" id="GO:0005634">
    <property type="term" value="C:nucleus"/>
    <property type="evidence" value="ECO:0007669"/>
    <property type="project" value="UniProtKB-SubCell"/>
</dbReference>
<dbReference type="PANTHER" id="PTHR11945:SF564">
    <property type="entry name" value="PROTEIN, PUTATIVE-RELATED"/>
    <property type="match status" value="1"/>
</dbReference>
<dbReference type="PRINTS" id="PR00404">
    <property type="entry name" value="MADSDOMAIN"/>
</dbReference>
<dbReference type="GO" id="GO:0046983">
    <property type="term" value="F:protein dimerization activity"/>
    <property type="evidence" value="ECO:0007669"/>
    <property type="project" value="InterPro"/>
</dbReference>
<dbReference type="Pfam" id="PF00319">
    <property type="entry name" value="SRF-TF"/>
    <property type="match status" value="1"/>
</dbReference>
<dbReference type="Gene3D" id="3.40.1810.10">
    <property type="entry name" value="Transcription factor, MADS-box"/>
    <property type="match status" value="1"/>
</dbReference>
<dbReference type="CDD" id="cd00266">
    <property type="entry name" value="MADS_SRF_like"/>
    <property type="match status" value="1"/>
</dbReference>
<keyword evidence="3" id="KW-0238">DNA-binding</keyword>
<dbReference type="SUPFAM" id="SSF55455">
    <property type="entry name" value="SRF-like"/>
    <property type="match status" value="1"/>
</dbReference>
<dbReference type="GO" id="GO:0000981">
    <property type="term" value="F:DNA-binding transcription factor activity, RNA polymerase II-specific"/>
    <property type="evidence" value="ECO:0007669"/>
    <property type="project" value="InterPro"/>
</dbReference>
<evidence type="ECO:0000256" key="2">
    <source>
        <dbReference type="ARBA" id="ARBA00023015"/>
    </source>
</evidence>
<keyword evidence="8" id="KW-1185">Reference proteome</keyword>
<accession>A0AAN9XPN7</accession>
<dbReference type="PROSITE" id="PS50066">
    <property type="entry name" value="MADS_BOX_2"/>
    <property type="match status" value="1"/>
</dbReference>
<dbReference type="GO" id="GO:0000978">
    <property type="term" value="F:RNA polymerase II cis-regulatory region sequence-specific DNA binding"/>
    <property type="evidence" value="ECO:0007669"/>
    <property type="project" value="TreeGrafter"/>
</dbReference>
<reference evidence="7 8" key="1">
    <citation type="submission" date="2024-01" db="EMBL/GenBank/DDBJ databases">
        <title>The genomes of 5 underutilized Papilionoideae crops provide insights into root nodulation and disease resistanc.</title>
        <authorList>
            <person name="Jiang F."/>
        </authorList>
    </citation>
    <scope>NUCLEOTIDE SEQUENCE [LARGE SCALE GENOMIC DNA]</scope>
    <source>
        <strain evidence="7">DUOXIRENSHENG_FW03</strain>
        <tissue evidence="7">Leaves</tissue>
    </source>
</reference>
<keyword evidence="2" id="KW-0805">Transcription regulation</keyword>
<comment type="caution">
    <text evidence="7">The sequence shown here is derived from an EMBL/GenBank/DDBJ whole genome shotgun (WGS) entry which is preliminary data.</text>
</comment>
<dbReference type="Proteomes" id="UP001386955">
    <property type="component" value="Unassembled WGS sequence"/>
</dbReference>
<keyword evidence="5" id="KW-0539">Nucleus</keyword>
<gene>
    <name evidence="7" type="ORF">VNO78_13133</name>
</gene>